<comment type="pathway">
    <text evidence="2 14">Cofactor biosynthesis; FMN biosynthesis; FMN from riboflavin (ATP route): step 1/1.</text>
</comment>
<dbReference type="InterPro" id="IPR015865">
    <property type="entry name" value="Riboflavin_kinase_bac/euk"/>
</dbReference>
<dbReference type="NCBIfam" id="NF004162">
    <property type="entry name" value="PRK05627.1-5"/>
    <property type="match status" value="1"/>
</dbReference>
<dbReference type="NCBIfam" id="NF004160">
    <property type="entry name" value="PRK05627.1-3"/>
    <property type="match status" value="1"/>
</dbReference>
<evidence type="ECO:0000256" key="9">
    <source>
        <dbReference type="ARBA" id="ARBA00022827"/>
    </source>
</evidence>
<evidence type="ECO:0000313" key="17">
    <source>
        <dbReference type="Proteomes" id="UP001595752"/>
    </source>
</evidence>
<dbReference type="PIRSF" id="PIRSF004491">
    <property type="entry name" value="FAD_Synth"/>
    <property type="match status" value="1"/>
</dbReference>
<evidence type="ECO:0000256" key="7">
    <source>
        <dbReference type="ARBA" id="ARBA00022741"/>
    </source>
</evidence>
<evidence type="ECO:0000313" key="16">
    <source>
        <dbReference type="EMBL" id="MFC3882528.1"/>
    </source>
</evidence>
<dbReference type="PANTHER" id="PTHR22749">
    <property type="entry name" value="RIBOFLAVIN KINASE/FMN ADENYLYLTRANSFERASE"/>
    <property type="match status" value="1"/>
</dbReference>
<dbReference type="RefSeq" id="WP_377913546.1">
    <property type="nucleotide sequence ID" value="NZ_JBHRZT010000020.1"/>
</dbReference>
<evidence type="ECO:0000256" key="2">
    <source>
        <dbReference type="ARBA" id="ARBA00005201"/>
    </source>
</evidence>
<dbReference type="EC" id="2.7.7.2" evidence="14"/>
<protein>
    <recommendedName>
        <fullName evidence="14">Riboflavin biosynthesis protein</fullName>
    </recommendedName>
    <domain>
        <recommendedName>
            <fullName evidence="14">Riboflavin kinase</fullName>
            <ecNumber evidence="14">2.7.1.26</ecNumber>
        </recommendedName>
        <alternativeName>
            <fullName evidence="14">Flavokinase</fullName>
        </alternativeName>
    </domain>
    <domain>
        <recommendedName>
            <fullName evidence="14">FMN adenylyltransferase</fullName>
            <ecNumber evidence="14">2.7.7.2</ecNumber>
        </recommendedName>
        <alternativeName>
            <fullName evidence="14">FAD pyrophosphorylase</fullName>
        </alternativeName>
        <alternativeName>
            <fullName evidence="14">FAD synthase</fullName>
        </alternativeName>
    </domain>
</protein>
<dbReference type="GO" id="GO:0003919">
    <property type="term" value="F:FMN adenylyltransferase activity"/>
    <property type="evidence" value="ECO:0007669"/>
    <property type="project" value="UniProtKB-EC"/>
</dbReference>
<evidence type="ECO:0000256" key="12">
    <source>
        <dbReference type="ARBA" id="ARBA00047880"/>
    </source>
</evidence>
<evidence type="ECO:0000256" key="5">
    <source>
        <dbReference type="ARBA" id="ARBA00022679"/>
    </source>
</evidence>
<dbReference type="Pfam" id="PF01687">
    <property type="entry name" value="Flavokinase"/>
    <property type="match status" value="1"/>
</dbReference>
<comment type="similarity">
    <text evidence="14">Belongs to the ribF family.</text>
</comment>
<organism evidence="16 17">
    <name type="scientific">Bacillus songklensis</name>
    <dbReference type="NCBI Taxonomy" id="1069116"/>
    <lineage>
        <taxon>Bacteria</taxon>
        <taxon>Bacillati</taxon>
        <taxon>Bacillota</taxon>
        <taxon>Bacilli</taxon>
        <taxon>Bacillales</taxon>
        <taxon>Bacillaceae</taxon>
        <taxon>Bacillus</taxon>
    </lineage>
</organism>
<dbReference type="InterPro" id="IPR015864">
    <property type="entry name" value="FAD_synthase"/>
</dbReference>
<dbReference type="Pfam" id="PF06574">
    <property type="entry name" value="FAD_syn"/>
    <property type="match status" value="1"/>
</dbReference>
<dbReference type="GO" id="GO:0008531">
    <property type="term" value="F:riboflavin kinase activity"/>
    <property type="evidence" value="ECO:0007669"/>
    <property type="project" value="UniProtKB-EC"/>
</dbReference>
<gene>
    <name evidence="16" type="primary">ribF</name>
    <name evidence="16" type="ORF">ACFOU2_03135</name>
</gene>
<evidence type="ECO:0000256" key="14">
    <source>
        <dbReference type="PIRNR" id="PIRNR004491"/>
    </source>
</evidence>
<dbReference type="Gene3D" id="3.40.50.620">
    <property type="entry name" value="HUPs"/>
    <property type="match status" value="1"/>
</dbReference>
<name>A0ABV8AX38_9BACI</name>
<dbReference type="Gene3D" id="2.40.30.30">
    <property type="entry name" value="Riboflavin kinase-like"/>
    <property type="match status" value="1"/>
</dbReference>
<dbReference type="SMART" id="SM00904">
    <property type="entry name" value="Flavokinase"/>
    <property type="match status" value="1"/>
</dbReference>
<reference evidence="17" key="1">
    <citation type="journal article" date="2019" name="Int. J. Syst. Evol. Microbiol.">
        <title>The Global Catalogue of Microorganisms (GCM) 10K type strain sequencing project: providing services to taxonomists for standard genome sequencing and annotation.</title>
        <authorList>
            <consortium name="The Broad Institute Genomics Platform"/>
            <consortium name="The Broad Institute Genome Sequencing Center for Infectious Disease"/>
            <person name="Wu L."/>
            <person name="Ma J."/>
        </authorList>
    </citation>
    <scope>NUCLEOTIDE SEQUENCE [LARGE SCALE GENOMIC DNA]</scope>
    <source>
        <strain evidence="17">CCUG 61889</strain>
    </source>
</reference>
<keyword evidence="8 14" id="KW-0418">Kinase</keyword>
<evidence type="ECO:0000256" key="8">
    <source>
        <dbReference type="ARBA" id="ARBA00022777"/>
    </source>
</evidence>
<evidence type="ECO:0000256" key="1">
    <source>
        <dbReference type="ARBA" id="ARBA00004726"/>
    </source>
</evidence>
<dbReference type="Proteomes" id="UP001595752">
    <property type="component" value="Unassembled WGS sequence"/>
</dbReference>
<comment type="catalytic activity">
    <reaction evidence="12 14">
        <text>riboflavin + ATP = FMN + ADP + H(+)</text>
        <dbReference type="Rhea" id="RHEA:14357"/>
        <dbReference type="ChEBI" id="CHEBI:15378"/>
        <dbReference type="ChEBI" id="CHEBI:30616"/>
        <dbReference type="ChEBI" id="CHEBI:57986"/>
        <dbReference type="ChEBI" id="CHEBI:58210"/>
        <dbReference type="ChEBI" id="CHEBI:456216"/>
        <dbReference type="EC" id="2.7.1.26"/>
    </reaction>
</comment>
<dbReference type="PANTHER" id="PTHR22749:SF6">
    <property type="entry name" value="RIBOFLAVIN KINASE"/>
    <property type="match status" value="1"/>
</dbReference>
<keyword evidence="7 14" id="KW-0547">Nucleotide-binding</keyword>
<comment type="pathway">
    <text evidence="1 14">Cofactor biosynthesis; FAD biosynthesis; FAD from FMN: step 1/1.</text>
</comment>
<dbReference type="NCBIfam" id="NF004161">
    <property type="entry name" value="PRK05627.1-4"/>
    <property type="match status" value="1"/>
</dbReference>
<dbReference type="NCBIfam" id="TIGR00083">
    <property type="entry name" value="ribF"/>
    <property type="match status" value="1"/>
</dbReference>
<sequence>MVTIEIQHPHHFSREAMSPSVVALGYFDGVHLGHQHVILTAKKIAEQKGLSSAVMTFYPHPSVVLGRDVKHVEMITPLPDKIKQIEELGIDILYLIHFDKDFAGLLPQEFVDQYVIGLNIQHVVAGFDYTYGKLGKGTMETMPFHSRNRFTQTIVEKLTSKHNEKVSSTLIRDCLKEGKVEELPSLLGRHYTVKGKVVHGDKRGRTIGFPTANIELSDQYLIPKVGVYAVEMLVNDTWYEGVCNVGYKPTFHQHLDKPTIEVHLFSFKEDIYDQDVMVKWHKMLRTERKFSGIEELVNQISFDKQQAETYFSLNLRKSLLKSVQNK</sequence>
<keyword evidence="6 14" id="KW-0548">Nucleotidyltransferase</keyword>
<evidence type="ECO:0000256" key="10">
    <source>
        <dbReference type="ARBA" id="ARBA00022840"/>
    </source>
</evidence>
<dbReference type="InterPro" id="IPR023468">
    <property type="entry name" value="Riboflavin_kinase"/>
</dbReference>
<keyword evidence="3 14" id="KW-0285">Flavoprotein</keyword>
<dbReference type="InterPro" id="IPR002606">
    <property type="entry name" value="Riboflavin_kinase_bac"/>
</dbReference>
<comment type="caution">
    <text evidence="16">The sequence shown here is derived from an EMBL/GenBank/DDBJ whole genome shotgun (WGS) entry which is preliminary data.</text>
</comment>
<evidence type="ECO:0000259" key="15">
    <source>
        <dbReference type="SMART" id="SM00904"/>
    </source>
</evidence>
<dbReference type="CDD" id="cd02064">
    <property type="entry name" value="FAD_synthetase_N"/>
    <property type="match status" value="1"/>
</dbReference>
<dbReference type="InterPro" id="IPR014729">
    <property type="entry name" value="Rossmann-like_a/b/a_fold"/>
</dbReference>
<dbReference type="EC" id="2.7.1.26" evidence="14"/>
<keyword evidence="4 14" id="KW-0288">FMN</keyword>
<dbReference type="InterPro" id="IPR023465">
    <property type="entry name" value="Riboflavin_kinase_dom_sf"/>
</dbReference>
<evidence type="ECO:0000256" key="6">
    <source>
        <dbReference type="ARBA" id="ARBA00022695"/>
    </source>
</evidence>
<keyword evidence="11" id="KW-0511">Multifunctional enzyme</keyword>
<keyword evidence="9 14" id="KW-0274">FAD</keyword>
<evidence type="ECO:0000256" key="3">
    <source>
        <dbReference type="ARBA" id="ARBA00022630"/>
    </source>
</evidence>
<proteinExistence type="inferred from homology"/>
<comment type="catalytic activity">
    <reaction evidence="13 14">
        <text>FMN + ATP + H(+) = FAD + diphosphate</text>
        <dbReference type="Rhea" id="RHEA:17237"/>
        <dbReference type="ChEBI" id="CHEBI:15378"/>
        <dbReference type="ChEBI" id="CHEBI:30616"/>
        <dbReference type="ChEBI" id="CHEBI:33019"/>
        <dbReference type="ChEBI" id="CHEBI:57692"/>
        <dbReference type="ChEBI" id="CHEBI:58210"/>
        <dbReference type="EC" id="2.7.7.2"/>
    </reaction>
</comment>
<keyword evidence="17" id="KW-1185">Reference proteome</keyword>
<dbReference type="SUPFAM" id="SSF82114">
    <property type="entry name" value="Riboflavin kinase-like"/>
    <property type="match status" value="1"/>
</dbReference>
<keyword evidence="10 14" id="KW-0067">ATP-binding</keyword>
<dbReference type="SUPFAM" id="SSF52374">
    <property type="entry name" value="Nucleotidylyl transferase"/>
    <property type="match status" value="1"/>
</dbReference>
<dbReference type="EMBL" id="JBHRZT010000020">
    <property type="protein sequence ID" value="MFC3882528.1"/>
    <property type="molecule type" value="Genomic_DNA"/>
</dbReference>
<evidence type="ECO:0000256" key="13">
    <source>
        <dbReference type="ARBA" id="ARBA00049494"/>
    </source>
</evidence>
<feature type="domain" description="Riboflavin kinase" evidence="15">
    <location>
        <begin position="186"/>
        <end position="312"/>
    </location>
</feature>
<evidence type="ECO:0000256" key="11">
    <source>
        <dbReference type="ARBA" id="ARBA00023268"/>
    </source>
</evidence>
<accession>A0ABV8AX38</accession>
<keyword evidence="5 14" id="KW-0808">Transferase</keyword>
<evidence type="ECO:0000256" key="4">
    <source>
        <dbReference type="ARBA" id="ARBA00022643"/>
    </source>
</evidence>